<dbReference type="SMART" id="SM00450">
    <property type="entry name" value="RHOD"/>
    <property type="match status" value="1"/>
</dbReference>
<comment type="caution">
    <text evidence="2">The sequence shown here is derived from an EMBL/GenBank/DDBJ whole genome shotgun (WGS) entry which is preliminary data.</text>
</comment>
<dbReference type="SUPFAM" id="SSF52821">
    <property type="entry name" value="Rhodanese/Cell cycle control phosphatase"/>
    <property type="match status" value="1"/>
</dbReference>
<dbReference type="InterPro" id="IPR001307">
    <property type="entry name" value="Thiosulphate_STrfase_CS"/>
</dbReference>
<dbReference type="PROSITE" id="PS50206">
    <property type="entry name" value="RHODANESE_3"/>
    <property type="match status" value="1"/>
</dbReference>
<dbReference type="InterPro" id="IPR036873">
    <property type="entry name" value="Rhodanese-like_dom_sf"/>
</dbReference>
<evidence type="ECO:0000313" key="3">
    <source>
        <dbReference type="Proteomes" id="UP000231276"/>
    </source>
</evidence>
<dbReference type="Gene3D" id="3.40.250.10">
    <property type="entry name" value="Rhodanese-like domain"/>
    <property type="match status" value="1"/>
</dbReference>
<proteinExistence type="predicted"/>
<evidence type="ECO:0000313" key="2">
    <source>
        <dbReference type="EMBL" id="PIP86759.1"/>
    </source>
</evidence>
<evidence type="ECO:0000259" key="1">
    <source>
        <dbReference type="PROSITE" id="PS50206"/>
    </source>
</evidence>
<sequence>MAKVITTEELKKKIDEGGEFYLVDVLSPNSFEARHIPGAKNVPNGPEFLKQFEEQIKASKDAEIIIYCGSATCMASVQAADMLEKAGYTNVTHYKDGLAGWQNAGYKFEGEAA</sequence>
<dbReference type="EMBL" id="PCTS01000005">
    <property type="protein sequence ID" value="PIP86759.1"/>
    <property type="molecule type" value="Genomic_DNA"/>
</dbReference>
<accession>A0A2H0DYH4</accession>
<reference evidence="2 3" key="1">
    <citation type="submission" date="2017-09" db="EMBL/GenBank/DDBJ databases">
        <title>Depth-based differentiation of microbial function through sediment-hosted aquifers and enrichment of novel symbionts in the deep terrestrial subsurface.</title>
        <authorList>
            <person name="Probst A.J."/>
            <person name="Ladd B."/>
            <person name="Jarett J.K."/>
            <person name="Geller-Mcgrath D.E."/>
            <person name="Sieber C.M."/>
            <person name="Emerson J.B."/>
            <person name="Anantharaman K."/>
            <person name="Thomas B.C."/>
            <person name="Malmstrom R."/>
            <person name="Stieglmeier M."/>
            <person name="Klingl A."/>
            <person name="Woyke T."/>
            <person name="Ryan C.M."/>
            <person name="Banfield J.F."/>
        </authorList>
    </citation>
    <scope>NUCLEOTIDE SEQUENCE [LARGE SCALE GENOMIC DNA]</scope>
    <source>
        <strain evidence="2">CG22_combo_CG10-13_8_21_14_all_43_18</strain>
    </source>
</reference>
<dbReference type="PANTHER" id="PTHR44086:SF10">
    <property type="entry name" value="THIOSULFATE SULFURTRANSFERASE_RHODANESE-LIKE DOMAIN-CONTAINING PROTEIN 3"/>
    <property type="match status" value="1"/>
</dbReference>
<name>A0A2H0DYH4_9BACT</name>
<dbReference type="GO" id="GO:0004792">
    <property type="term" value="F:thiosulfate-cyanide sulfurtransferase activity"/>
    <property type="evidence" value="ECO:0007669"/>
    <property type="project" value="InterPro"/>
</dbReference>
<dbReference type="Proteomes" id="UP000231276">
    <property type="component" value="Unassembled WGS sequence"/>
</dbReference>
<feature type="domain" description="Rhodanese" evidence="1">
    <location>
        <begin position="16"/>
        <end position="110"/>
    </location>
</feature>
<dbReference type="PROSITE" id="PS00380">
    <property type="entry name" value="RHODANESE_1"/>
    <property type="match status" value="1"/>
</dbReference>
<organism evidence="2 3">
    <name type="scientific">Candidatus Campbellbacteria bacterium CG22_combo_CG10-13_8_21_14_all_43_18</name>
    <dbReference type="NCBI Taxonomy" id="1974530"/>
    <lineage>
        <taxon>Bacteria</taxon>
        <taxon>Candidatus Campbelliibacteriota</taxon>
    </lineage>
</organism>
<dbReference type="Pfam" id="PF00581">
    <property type="entry name" value="Rhodanese"/>
    <property type="match status" value="1"/>
</dbReference>
<dbReference type="PANTHER" id="PTHR44086">
    <property type="entry name" value="THIOSULFATE SULFURTRANSFERASE RDL2, MITOCHONDRIAL-RELATED"/>
    <property type="match status" value="1"/>
</dbReference>
<protein>
    <recommendedName>
        <fullName evidence="1">Rhodanese domain-containing protein</fullName>
    </recommendedName>
</protein>
<dbReference type="InterPro" id="IPR001763">
    <property type="entry name" value="Rhodanese-like_dom"/>
</dbReference>
<dbReference type="AlphaFoldDB" id="A0A2H0DYH4"/>
<gene>
    <name evidence="2" type="ORF">COW82_00300</name>
</gene>
<dbReference type="CDD" id="cd00158">
    <property type="entry name" value="RHOD"/>
    <property type="match status" value="1"/>
</dbReference>